<feature type="region of interest" description="Disordered" evidence="1">
    <location>
        <begin position="1"/>
        <end position="36"/>
    </location>
</feature>
<dbReference type="EMBL" id="SGWX01000001">
    <property type="protein sequence ID" value="RZS60037.1"/>
    <property type="molecule type" value="Genomic_DNA"/>
</dbReference>
<sequence>MSTTVEHPSPAVPRLTVRGLTPRPGLPPRAPTRPPRVARVRLGSDRVLTSEAAEDLASARPVAERPAPPLPDPTAMCCSVVRAAVEVLRGERAAAQLARWVSPVVLDQLTERARVLRETARQSPGGRPAHVRRVRVDLRGESAEAAVIVEDNGRVRAAAVRLQAHRGQWRVTVLELA</sequence>
<feature type="region of interest" description="Disordered" evidence="1">
    <location>
        <begin position="51"/>
        <end position="70"/>
    </location>
</feature>
<accession>A0A4Q7M008</accession>
<keyword evidence="3" id="KW-1185">Reference proteome</keyword>
<dbReference type="Pfam" id="PF20060">
    <property type="entry name" value="DUF6459"/>
    <property type="match status" value="1"/>
</dbReference>
<comment type="caution">
    <text evidence="2">The sequence shown here is derived from an EMBL/GenBank/DDBJ whole genome shotgun (WGS) entry which is preliminary data.</text>
</comment>
<evidence type="ECO:0000256" key="1">
    <source>
        <dbReference type="SAM" id="MobiDB-lite"/>
    </source>
</evidence>
<reference evidence="2 3" key="1">
    <citation type="submission" date="2019-02" db="EMBL/GenBank/DDBJ databases">
        <title>Sequencing the genomes of 1000 actinobacteria strains.</title>
        <authorList>
            <person name="Klenk H.-P."/>
        </authorList>
    </citation>
    <scope>NUCLEOTIDE SEQUENCE [LARGE SCALE GENOMIC DNA]</scope>
    <source>
        <strain evidence="2 3">DSM 16932</strain>
    </source>
</reference>
<protein>
    <submittedName>
        <fullName evidence="2">Uncharacterized protein</fullName>
    </submittedName>
</protein>
<gene>
    <name evidence="2" type="ORF">EV386_0278</name>
</gene>
<dbReference type="AlphaFoldDB" id="A0A4Q7M008"/>
<evidence type="ECO:0000313" key="3">
    <source>
        <dbReference type="Proteomes" id="UP000293852"/>
    </source>
</evidence>
<evidence type="ECO:0000313" key="2">
    <source>
        <dbReference type="EMBL" id="RZS60037.1"/>
    </source>
</evidence>
<dbReference type="InterPro" id="IPR045596">
    <property type="entry name" value="DUF6459"/>
</dbReference>
<proteinExistence type="predicted"/>
<feature type="compositionally biased region" description="Pro residues" evidence="1">
    <location>
        <begin position="24"/>
        <end position="34"/>
    </location>
</feature>
<name>A0A4Q7M008_9MICO</name>
<dbReference type="RefSeq" id="WP_242607779.1">
    <property type="nucleotide sequence ID" value="NZ_SGWX01000001.1"/>
</dbReference>
<dbReference type="Proteomes" id="UP000293852">
    <property type="component" value="Unassembled WGS sequence"/>
</dbReference>
<organism evidence="2 3">
    <name type="scientific">Xylanimonas ulmi</name>
    <dbReference type="NCBI Taxonomy" id="228973"/>
    <lineage>
        <taxon>Bacteria</taxon>
        <taxon>Bacillati</taxon>
        <taxon>Actinomycetota</taxon>
        <taxon>Actinomycetes</taxon>
        <taxon>Micrococcales</taxon>
        <taxon>Promicromonosporaceae</taxon>
        <taxon>Xylanimonas</taxon>
    </lineage>
</organism>